<comment type="subcellular location">
    <subcellularLocation>
        <location evidence="1">Membrane</location>
        <topology evidence="1">Multi-pass membrane protein</topology>
    </subcellularLocation>
</comment>
<evidence type="ECO:0000256" key="4">
    <source>
        <dbReference type="ARBA" id="ARBA00023136"/>
    </source>
</evidence>
<organism evidence="6 7">
    <name type="scientific">Petromyces alliaceus</name>
    <name type="common">Aspergillus alliaceus</name>
    <dbReference type="NCBI Taxonomy" id="209559"/>
    <lineage>
        <taxon>Eukaryota</taxon>
        <taxon>Fungi</taxon>
        <taxon>Dikarya</taxon>
        <taxon>Ascomycota</taxon>
        <taxon>Pezizomycotina</taxon>
        <taxon>Eurotiomycetes</taxon>
        <taxon>Eurotiomycetidae</taxon>
        <taxon>Eurotiales</taxon>
        <taxon>Aspergillaceae</taxon>
        <taxon>Aspergillus</taxon>
        <taxon>Aspergillus subgen. Circumdati</taxon>
    </lineage>
</organism>
<dbReference type="PANTHER" id="PTHR23502:SF52">
    <property type="entry name" value="MULTIDRUG TRANSPORTER, PUTATIVE (AFU_ORTHOLOGUE AFUA_2G17730)-RELATED"/>
    <property type="match status" value="1"/>
</dbReference>
<sequence length="531" mass="58073">MICTESVVFITTLWSAFSLGTIYLFTQSAEQVFGELYGWDAIKGGYVQAAIVIGELIGWICRLLTNHWYYKSALRNTEIPGVEIPEARLYQALVGGLVGVTGAICLAMVGAGSVCVIVSIANYLVDAYSMNRQRYSSMGPISQDNALAACYQLVLSCEEKVIVNKIRIRLLYVAFYRVKQDIQPGSQYEYSDAAKFIAEAISHASSIEDSFDIIHKKIRTWIGYGERFTLLANDLGGLGVLYILPDSDSKTLWTKELPKSSTRGNRVSILQKLKESGICEEANVRSLHSLAEQEVERVSKPLKDAVHRGIQSPEDMSSNAPNNFEQPSIMNPSVIRVEATCTQNRPNSVSQNAICPPMHLEPSSIHIPDANMVAGSSTTESHQSSDSLDDLQAPIDTASSSFHLNGALPGNHPGLGQQAIQRCTNVSPPAGFFHVLQAFQGATVPTGYTDATEAISTDFHGHPGQFWNAMQDASRRTNTQANQRTTWLEGSQLSRDNTGIDGYHNVYQAIQPSSLSGFIDANFAMQGGWDT</sequence>
<dbReference type="Proteomes" id="UP000541154">
    <property type="component" value="Unassembled WGS sequence"/>
</dbReference>
<accession>A0A8H5ZUQ4</accession>
<keyword evidence="2 5" id="KW-0812">Transmembrane</keyword>
<evidence type="ECO:0000256" key="5">
    <source>
        <dbReference type="SAM" id="Phobius"/>
    </source>
</evidence>
<gene>
    <name evidence="6" type="ORF">ETB97_007985</name>
</gene>
<dbReference type="GO" id="GO:0022857">
    <property type="term" value="F:transmembrane transporter activity"/>
    <property type="evidence" value="ECO:0007669"/>
    <property type="project" value="TreeGrafter"/>
</dbReference>
<comment type="caution">
    <text evidence="6">The sequence shown here is derived from an EMBL/GenBank/DDBJ whole genome shotgun (WGS) entry which is preliminary data.</text>
</comment>
<dbReference type="GO" id="GO:0005886">
    <property type="term" value="C:plasma membrane"/>
    <property type="evidence" value="ECO:0007669"/>
    <property type="project" value="TreeGrafter"/>
</dbReference>
<name>A0A8H5ZUQ4_PETAA</name>
<feature type="transmembrane region" description="Helical" evidence="5">
    <location>
        <begin position="92"/>
        <end position="125"/>
    </location>
</feature>
<dbReference type="AlphaFoldDB" id="A0A8H5ZUQ4"/>
<protein>
    <submittedName>
        <fullName evidence="6">Uncharacterized protein</fullName>
    </submittedName>
</protein>
<evidence type="ECO:0000256" key="2">
    <source>
        <dbReference type="ARBA" id="ARBA00022692"/>
    </source>
</evidence>
<evidence type="ECO:0000256" key="3">
    <source>
        <dbReference type="ARBA" id="ARBA00022989"/>
    </source>
</evidence>
<evidence type="ECO:0000313" key="6">
    <source>
        <dbReference type="EMBL" id="KAF5856042.1"/>
    </source>
</evidence>
<evidence type="ECO:0000256" key="1">
    <source>
        <dbReference type="ARBA" id="ARBA00004141"/>
    </source>
</evidence>
<dbReference type="PANTHER" id="PTHR23502">
    <property type="entry name" value="MAJOR FACILITATOR SUPERFAMILY"/>
    <property type="match status" value="1"/>
</dbReference>
<feature type="transmembrane region" description="Helical" evidence="5">
    <location>
        <begin position="46"/>
        <end position="65"/>
    </location>
</feature>
<proteinExistence type="predicted"/>
<keyword evidence="3 5" id="KW-1133">Transmembrane helix</keyword>
<dbReference type="EMBL" id="SPNV01000353">
    <property type="protein sequence ID" value="KAF5856042.1"/>
    <property type="molecule type" value="Genomic_DNA"/>
</dbReference>
<keyword evidence="7" id="KW-1185">Reference proteome</keyword>
<reference evidence="6 7" key="1">
    <citation type="submission" date="2019-04" db="EMBL/GenBank/DDBJ databases">
        <title>Aspergillus burnettii sp. nov., novel species from soil in southeast Queensland.</title>
        <authorList>
            <person name="Gilchrist C.L.M."/>
            <person name="Pitt J.I."/>
            <person name="Lange L."/>
            <person name="Lacey H.J."/>
            <person name="Vuong D."/>
            <person name="Midgley D.J."/>
            <person name="Greenfield P."/>
            <person name="Bradbury M."/>
            <person name="Lacey E."/>
            <person name="Busk P.K."/>
            <person name="Pilgaard B."/>
            <person name="Chooi Y.H."/>
            <person name="Piggott A.M."/>
        </authorList>
    </citation>
    <scope>NUCLEOTIDE SEQUENCE [LARGE SCALE GENOMIC DNA]</scope>
    <source>
        <strain evidence="6 7">FRR 5400</strain>
    </source>
</reference>
<keyword evidence="4 5" id="KW-0472">Membrane</keyword>
<feature type="transmembrane region" description="Helical" evidence="5">
    <location>
        <begin position="7"/>
        <end position="26"/>
    </location>
</feature>
<evidence type="ECO:0000313" key="7">
    <source>
        <dbReference type="Proteomes" id="UP000541154"/>
    </source>
</evidence>